<dbReference type="SUPFAM" id="SSF51735">
    <property type="entry name" value="NAD(P)-binding Rossmann-fold domains"/>
    <property type="match status" value="1"/>
</dbReference>
<protein>
    <submittedName>
        <fullName evidence="3">3-oxoacyl-[acyl-carrier protein] reductase</fullName>
        <ecNumber evidence="3">1.1.1.100</ecNumber>
    </submittedName>
</protein>
<accession>A0A3B0SQG4</accession>
<keyword evidence="3" id="KW-0560">Oxidoreductase</keyword>
<sequence>MENTLDLTGKVALVTGGNHGIGLGMAEGMAAAGASVVIWGRNEARNTEAMERLALFGGESLALRVDVADEQAVVDGFQATVDAFGAVDAVFANAGVGAGATAFHEMTTEEWRWMFNVNMEGVFWTFREAVKHMKSRGSGSLVVTSSISADMGFPRGEHYAATKAAVRALIQGIAVEYGKYGIRANAISPGWVITGMTDGFLEGERFEATVKPRIPLGRWGSPEDFGGIAVYLASDASRWHTGDTITIDGGYLKK</sequence>
<reference evidence="3" key="1">
    <citation type="submission" date="2018-06" db="EMBL/GenBank/DDBJ databases">
        <authorList>
            <person name="Zhirakovskaya E."/>
        </authorList>
    </citation>
    <scope>NUCLEOTIDE SEQUENCE</scope>
</reference>
<dbReference type="InterPro" id="IPR057326">
    <property type="entry name" value="KR_dom"/>
</dbReference>
<evidence type="ECO:0000313" key="3">
    <source>
        <dbReference type="EMBL" id="VAW06393.1"/>
    </source>
</evidence>
<dbReference type="EMBL" id="UOEI01000469">
    <property type="protein sequence ID" value="VAW06393.1"/>
    <property type="molecule type" value="Genomic_DNA"/>
</dbReference>
<dbReference type="SMART" id="SM00822">
    <property type="entry name" value="PKS_KR"/>
    <property type="match status" value="1"/>
</dbReference>
<dbReference type="CDD" id="cd05233">
    <property type="entry name" value="SDR_c"/>
    <property type="match status" value="1"/>
</dbReference>
<dbReference type="Pfam" id="PF13561">
    <property type="entry name" value="adh_short_C2"/>
    <property type="match status" value="1"/>
</dbReference>
<dbReference type="Gene3D" id="3.40.50.720">
    <property type="entry name" value="NAD(P)-binding Rossmann-like Domain"/>
    <property type="match status" value="1"/>
</dbReference>
<dbReference type="AlphaFoldDB" id="A0A3B0SQG4"/>
<dbReference type="GO" id="GO:0004316">
    <property type="term" value="F:3-oxoacyl-[acyl-carrier-protein] reductase (NADPH) activity"/>
    <property type="evidence" value="ECO:0007669"/>
    <property type="project" value="UniProtKB-EC"/>
</dbReference>
<evidence type="ECO:0000259" key="2">
    <source>
        <dbReference type="SMART" id="SM00822"/>
    </source>
</evidence>
<dbReference type="PRINTS" id="PR00080">
    <property type="entry name" value="SDRFAMILY"/>
</dbReference>
<dbReference type="InterPro" id="IPR020904">
    <property type="entry name" value="Sc_DH/Rdtase_CS"/>
</dbReference>
<dbReference type="InterPro" id="IPR036291">
    <property type="entry name" value="NAD(P)-bd_dom_sf"/>
</dbReference>
<dbReference type="PROSITE" id="PS00061">
    <property type="entry name" value="ADH_SHORT"/>
    <property type="match status" value="1"/>
</dbReference>
<dbReference type="FunFam" id="3.40.50.720:FF:000084">
    <property type="entry name" value="Short-chain dehydrogenase reductase"/>
    <property type="match status" value="1"/>
</dbReference>
<dbReference type="PANTHER" id="PTHR42760">
    <property type="entry name" value="SHORT-CHAIN DEHYDROGENASES/REDUCTASES FAMILY MEMBER"/>
    <property type="match status" value="1"/>
</dbReference>
<proteinExistence type="inferred from homology"/>
<dbReference type="PRINTS" id="PR00081">
    <property type="entry name" value="GDHRDH"/>
</dbReference>
<name>A0A3B0SQG4_9ZZZZ</name>
<gene>
    <name evidence="3" type="ORF">MNBD_ACTINO01-1907</name>
</gene>
<feature type="domain" description="Ketoreductase" evidence="2">
    <location>
        <begin position="10"/>
        <end position="199"/>
    </location>
</feature>
<dbReference type="NCBIfam" id="NF005559">
    <property type="entry name" value="PRK07231.1"/>
    <property type="match status" value="1"/>
</dbReference>
<dbReference type="InterPro" id="IPR002347">
    <property type="entry name" value="SDR_fam"/>
</dbReference>
<evidence type="ECO:0000256" key="1">
    <source>
        <dbReference type="ARBA" id="ARBA00006484"/>
    </source>
</evidence>
<dbReference type="EC" id="1.1.1.100" evidence="3"/>
<comment type="similarity">
    <text evidence="1">Belongs to the short-chain dehydrogenases/reductases (SDR) family.</text>
</comment>
<organism evidence="3">
    <name type="scientific">hydrothermal vent metagenome</name>
    <dbReference type="NCBI Taxonomy" id="652676"/>
    <lineage>
        <taxon>unclassified sequences</taxon>
        <taxon>metagenomes</taxon>
        <taxon>ecological metagenomes</taxon>
    </lineage>
</organism>